<dbReference type="PANTHER" id="PTHR40087">
    <property type="entry name" value="PHENOLIC ACID DECARBOXYLASE PADC"/>
    <property type="match status" value="1"/>
</dbReference>
<gene>
    <name evidence="1" type="ORF">KP509_26G003000</name>
</gene>
<dbReference type="OrthoDB" id="408339at2759"/>
<dbReference type="AlphaFoldDB" id="A0A8T2RHX2"/>
<dbReference type="Pfam" id="PF05870">
    <property type="entry name" value="PA_decarbox"/>
    <property type="match status" value="1"/>
</dbReference>
<dbReference type="PANTHER" id="PTHR40087:SF1">
    <property type="entry name" value="PHENOLIC ACID DECARBOXYLASE PADC"/>
    <property type="match status" value="1"/>
</dbReference>
<accession>A0A8T2RHX2</accession>
<dbReference type="InterPro" id="IPR008729">
    <property type="entry name" value="PA_de_COase"/>
</dbReference>
<evidence type="ECO:0000313" key="1">
    <source>
        <dbReference type="EMBL" id="KAH7295996.1"/>
    </source>
</evidence>
<comment type="caution">
    <text evidence="1">The sequence shown here is derived from an EMBL/GenBank/DDBJ whole genome shotgun (WGS) entry which is preliminary data.</text>
</comment>
<organism evidence="1 2">
    <name type="scientific">Ceratopteris richardii</name>
    <name type="common">Triangle waterfern</name>
    <dbReference type="NCBI Taxonomy" id="49495"/>
    <lineage>
        <taxon>Eukaryota</taxon>
        <taxon>Viridiplantae</taxon>
        <taxon>Streptophyta</taxon>
        <taxon>Embryophyta</taxon>
        <taxon>Tracheophyta</taxon>
        <taxon>Polypodiopsida</taxon>
        <taxon>Polypodiidae</taxon>
        <taxon>Polypodiales</taxon>
        <taxon>Pteridineae</taxon>
        <taxon>Pteridaceae</taxon>
        <taxon>Parkerioideae</taxon>
        <taxon>Ceratopteris</taxon>
    </lineage>
</organism>
<dbReference type="Proteomes" id="UP000825935">
    <property type="component" value="Chromosome 26"/>
</dbReference>
<reference evidence="1" key="1">
    <citation type="submission" date="2021-08" db="EMBL/GenBank/DDBJ databases">
        <title>WGS assembly of Ceratopteris richardii.</title>
        <authorList>
            <person name="Marchant D.B."/>
            <person name="Chen G."/>
            <person name="Jenkins J."/>
            <person name="Shu S."/>
            <person name="Leebens-Mack J."/>
            <person name="Grimwood J."/>
            <person name="Schmutz J."/>
            <person name="Soltis P."/>
            <person name="Soltis D."/>
            <person name="Chen Z.-H."/>
        </authorList>
    </citation>
    <scope>NUCLEOTIDE SEQUENCE</scope>
    <source>
        <strain evidence="1">Whitten #5841</strain>
        <tissue evidence="1">Leaf</tissue>
    </source>
</reference>
<dbReference type="GO" id="GO:0016831">
    <property type="term" value="F:carboxy-lyase activity"/>
    <property type="evidence" value="ECO:0007669"/>
    <property type="project" value="InterPro"/>
</dbReference>
<dbReference type="Gene3D" id="2.40.128.20">
    <property type="match status" value="1"/>
</dbReference>
<protein>
    <submittedName>
        <fullName evidence="1">Uncharacterized protein</fullName>
    </submittedName>
</protein>
<dbReference type="EMBL" id="CM035431">
    <property type="protein sequence ID" value="KAH7295996.1"/>
    <property type="molecule type" value="Genomic_DNA"/>
</dbReference>
<sequence length="149" mass="16945">MDGPTKHTTRNNNTLDYQLRSGPLQGRMVKGQKVTIKRLETAQSTKDPEGPPMYMVSWLEPTGTCVTQVLNLQDLEINTTAFFPDWVTKEPQKTVCFQNDHLDEILSYRNIGPTYPIHHKVMSGEIHFVEDCLVKDENIVNVNASTPMQ</sequence>
<name>A0A8T2RHX2_CERRI</name>
<dbReference type="InterPro" id="IPR012674">
    <property type="entry name" value="Calycin"/>
</dbReference>
<evidence type="ECO:0000313" key="2">
    <source>
        <dbReference type="Proteomes" id="UP000825935"/>
    </source>
</evidence>
<keyword evidence="2" id="KW-1185">Reference proteome</keyword>
<dbReference type="SMR" id="A0A8T2RHX2"/>
<dbReference type="SUPFAM" id="SSF50814">
    <property type="entry name" value="Lipocalins"/>
    <property type="match status" value="1"/>
</dbReference>
<proteinExistence type="predicted"/>